<organism evidence="8 9">
    <name type="scientific">Bacteroides nordii</name>
    <dbReference type="NCBI Taxonomy" id="291645"/>
    <lineage>
        <taxon>Bacteria</taxon>
        <taxon>Pseudomonadati</taxon>
        <taxon>Bacteroidota</taxon>
        <taxon>Bacteroidia</taxon>
        <taxon>Bacteroidales</taxon>
        <taxon>Bacteroidaceae</taxon>
        <taxon>Bacteroides</taxon>
    </lineage>
</organism>
<feature type="domain" description="Response regulatory" evidence="6">
    <location>
        <begin position="3"/>
        <end position="119"/>
    </location>
</feature>
<dbReference type="SMART" id="SM00862">
    <property type="entry name" value="Trans_reg_C"/>
    <property type="match status" value="1"/>
</dbReference>
<keyword evidence="2" id="KW-0902">Two-component regulatory system</keyword>
<feature type="DNA-binding region" description="OmpR/PhoB-type" evidence="5">
    <location>
        <begin position="140"/>
        <end position="240"/>
    </location>
</feature>
<dbReference type="SMART" id="SM00448">
    <property type="entry name" value="REC"/>
    <property type="match status" value="1"/>
</dbReference>
<dbReference type="RefSeq" id="WP_002558297.1">
    <property type="nucleotide sequence ID" value="NZ_CABJFV010000006.1"/>
</dbReference>
<dbReference type="Gene3D" id="3.40.50.2300">
    <property type="match status" value="1"/>
</dbReference>
<name>A0A413VP91_9BACE</name>
<dbReference type="Proteomes" id="UP000284379">
    <property type="component" value="Unassembled WGS sequence"/>
</dbReference>
<dbReference type="InterPro" id="IPR011006">
    <property type="entry name" value="CheY-like_superfamily"/>
</dbReference>
<dbReference type="CDD" id="cd00383">
    <property type="entry name" value="trans_reg_C"/>
    <property type="match status" value="1"/>
</dbReference>
<dbReference type="GO" id="GO:0000976">
    <property type="term" value="F:transcription cis-regulatory region binding"/>
    <property type="evidence" value="ECO:0007669"/>
    <property type="project" value="TreeGrafter"/>
</dbReference>
<evidence type="ECO:0000256" key="5">
    <source>
        <dbReference type="PROSITE-ProRule" id="PRU01091"/>
    </source>
</evidence>
<dbReference type="InterPro" id="IPR036388">
    <property type="entry name" value="WH-like_DNA-bd_sf"/>
</dbReference>
<dbReference type="InterPro" id="IPR001867">
    <property type="entry name" value="OmpR/PhoB-type_DNA-bd"/>
</dbReference>
<keyword evidence="1 4" id="KW-0597">Phosphoprotein</keyword>
<evidence type="ECO:0000256" key="4">
    <source>
        <dbReference type="PROSITE-ProRule" id="PRU00169"/>
    </source>
</evidence>
<dbReference type="PANTHER" id="PTHR48111:SF40">
    <property type="entry name" value="PHOSPHATE REGULON TRANSCRIPTIONAL REGULATORY PROTEIN PHOB"/>
    <property type="match status" value="1"/>
</dbReference>
<dbReference type="EMBL" id="QSGO01000006">
    <property type="protein sequence ID" value="RHB35362.1"/>
    <property type="molecule type" value="Genomic_DNA"/>
</dbReference>
<evidence type="ECO:0000259" key="7">
    <source>
        <dbReference type="PROSITE" id="PS51755"/>
    </source>
</evidence>
<gene>
    <name evidence="8" type="ORF">DW888_09560</name>
</gene>
<evidence type="ECO:0000259" key="6">
    <source>
        <dbReference type="PROSITE" id="PS50110"/>
    </source>
</evidence>
<proteinExistence type="predicted"/>
<feature type="modified residue" description="4-aspartylphosphate" evidence="4">
    <location>
        <position position="54"/>
    </location>
</feature>
<dbReference type="SUPFAM" id="SSF52172">
    <property type="entry name" value="CheY-like"/>
    <property type="match status" value="1"/>
</dbReference>
<dbReference type="GO" id="GO:0005829">
    <property type="term" value="C:cytosol"/>
    <property type="evidence" value="ECO:0007669"/>
    <property type="project" value="TreeGrafter"/>
</dbReference>
<dbReference type="SUPFAM" id="SSF46894">
    <property type="entry name" value="C-terminal effector domain of the bipartite response regulators"/>
    <property type="match status" value="1"/>
</dbReference>
<dbReference type="AlphaFoldDB" id="A0A413VP91"/>
<keyword evidence="3 5" id="KW-0238">DNA-binding</keyword>
<dbReference type="Pfam" id="PF00072">
    <property type="entry name" value="Response_reg"/>
    <property type="match status" value="1"/>
</dbReference>
<dbReference type="GO" id="GO:0032993">
    <property type="term" value="C:protein-DNA complex"/>
    <property type="evidence" value="ECO:0007669"/>
    <property type="project" value="TreeGrafter"/>
</dbReference>
<dbReference type="Gene3D" id="1.10.10.10">
    <property type="entry name" value="Winged helix-like DNA-binding domain superfamily/Winged helix DNA-binding domain"/>
    <property type="match status" value="1"/>
</dbReference>
<comment type="caution">
    <text evidence="8">The sequence shown here is derived from an EMBL/GenBank/DDBJ whole genome shotgun (WGS) entry which is preliminary data.</text>
</comment>
<dbReference type="GO" id="GO:0000156">
    <property type="term" value="F:phosphorelay response regulator activity"/>
    <property type="evidence" value="ECO:0007669"/>
    <property type="project" value="TreeGrafter"/>
</dbReference>
<sequence length="241" mass="27205">MIRLLLVEDDANLRYIIQGGLEDMIGGYEIKDAANGVEGLKIWQEWKPDVIVSDIEMPVMDGYEMVKRIRETDTDTPILFSSGRVSPKDVVKGYELGVNNYLKKPFLPEELNAHVQALMKMSQKVPEKPVAPTNTTTVDEAIYRIGKNYTLDAEHATLKYASGSSRTLTVREAALLQMLCEKKGEVVKRETILEKLWGTEDDYFASRSLDVFVTKLRKLFAEDETVNIKTVKGVGLTLQEE</sequence>
<evidence type="ECO:0000313" key="9">
    <source>
        <dbReference type="Proteomes" id="UP000284379"/>
    </source>
</evidence>
<dbReference type="PROSITE" id="PS51755">
    <property type="entry name" value="OMPR_PHOB"/>
    <property type="match status" value="1"/>
</dbReference>
<dbReference type="PROSITE" id="PS50110">
    <property type="entry name" value="RESPONSE_REGULATORY"/>
    <property type="match status" value="1"/>
</dbReference>
<dbReference type="GO" id="GO:0006355">
    <property type="term" value="P:regulation of DNA-templated transcription"/>
    <property type="evidence" value="ECO:0007669"/>
    <property type="project" value="InterPro"/>
</dbReference>
<evidence type="ECO:0000256" key="1">
    <source>
        <dbReference type="ARBA" id="ARBA00022553"/>
    </source>
</evidence>
<evidence type="ECO:0000256" key="3">
    <source>
        <dbReference type="ARBA" id="ARBA00023125"/>
    </source>
</evidence>
<dbReference type="Pfam" id="PF00486">
    <property type="entry name" value="Trans_reg_C"/>
    <property type="match status" value="1"/>
</dbReference>
<dbReference type="InterPro" id="IPR001789">
    <property type="entry name" value="Sig_transdc_resp-reg_receiver"/>
</dbReference>
<accession>A0A413VP91</accession>
<dbReference type="PANTHER" id="PTHR48111">
    <property type="entry name" value="REGULATOR OF RPOS"/>
    <property type="match status" value="1"/>
</dbReference>
<dbReference type="InterPro" id="IPR016032">
    <property type="entry name" value="Sig_transdc_resp-reg_C-effctor"/>
</dbReference>
<reference evidence="8 9" key="1">
    <citation type="submission" date="2018-08" db="EMBL/GenBank/DDBJ databases">
        <title>A genome reference for cultivated species of the human gut microbiota.</title>
        <authorList>
            <person name="Zou Y."/>
            <person name="Xue W."/>
            <person name="Luo G."/>
        </authorList>
    </citation>
    <scope>NUCLEOTIDE SEQUENCE [LARGE SCALE GENOMIC DNA]</scope>
    <source>
        <strain evidence="8 9">AM40-30BH</strain>
    </source>
</reference>
<evidence type="ECO:0000313" key="8">
    <source>
        <dbReference type="EMBL" id="RHB35362.1"/>
    </source>
</evidence>
<protein>
    <submittedName>
        <fullName evidence="8">DNA-binding response regulator</fullName>
    </submittedName>
</protein>
<feature type="domain" description="OmpR/PhoB-type" evidence="7">
    <location>
        <begin position="140"/>
        <end position="240"/>
    </location>
</feature>
<evidence type="ECO:0000256" key="2">
    <source>
        <dbReference type="ARBA" id="ARBA00023012"/>
    </source>
</evidence>
<dbReference type="InterPro" id="IPR039420">
    <property type="entry name" value="WalR-like"/>
</dbReference>